<feature type="transmembrane region" description="Helical" evidence="6">
    <location>
        <begin position="276"/>
        <end position="294"/>
    </location>
</feature>
<keyword evidence="2" id="KW-1003">Cell membrane</keyword>
<feature type="transmembrane region" description="Helical" evidence="6">
    <location>
        <begin position="167"/>
        <end position="187"/>
    </location>
</feature>
<accession>A0ABT9BPG5</accession>
<keyword evidence="8" id="KW-1185">Reference proteome</keyword>
<gene>
    <name evidence="7" type="ORF">Q5716_11840</name>
</gene>
<evidence type="ECO:0000256" key="1">
    <source>
        <dbReference type="ARBA" id="ARBA00004651"/>
    </source>
</evidence>
<feature type="transmembrane region" description="Helical" evidence="6">
    <location>
        <begin position="94"/>
        <end position="112"/>
    </location>
</feature>
<evidence type="ECO:0000313" key="7">
    <source>
        <dbReference type="EMBL" id="MDO7882918.1"/>
    </source>
</evidence>
<feature type="transmembrane region" description="Helical" evidence="6">
    <location>
        <begin position="248"/>
        <end position="269"/>
    </location>
</feature>
<dbReference type="InterPro" id="IPR001851">
    <property type="entry name" value="ABC_transp_permease"/>
</dbReference>
<dbReference type="RefSeq" id="WP_305003348.1">
    <property type="nucleotide sequence ID" value="NZ_JAUQUB010000002.1"/>
</dbReference>
<feature type="transmembrane region" description="Helical" evidence="6">
    <location>
        <begin position="40"/>
        <end position="61"/>
    </location>
</feature>
<reference evidence="7 8" key="1">
    <citation type="submission" date="2023-07" db="EMBL/GenBank/DDBJ databases">
        <title>Protaetiibacter sp. nov WY-16 isolated from soil.</title>
        <authorList>
            <person name="Liu B."/>
            <person name="Wan Y."/>
        </authorList>
    </citation>
    <scope>NUCLEOTIDE SEQUENCE [LARGE SCALE GENOMIC DNA]</scope>
    <source>
        <strain evidence="7 8">WY-16</strain>
    </source>
</reference>
<keyword evidence="4 6" id="KW-1133">Transmembrane helix</keyword>
<evidence type="ECO:0000256" key="2">
    <source>
        <dbReference type="ARBA" id="ARBA00022475"/>
    </source>
</evidence>
<feature type="transmembrane region" description="Helical" evidence="6">
    <location>
        <begin position="306"/>
        <end position="324"/>
    </location>
</feature>
<dbReference type="PANTHER" id="PTHR30482:SF10">
    <property type="entry name" value="HIGH-AFFINITY BRANCHED-CHAIN AMINO ACID TRANSPORT PROTEIN BRAE"/>
    <property type="match status" value="1"/>
</dbReference>
<comment type="caution">
    <text evidence="7">The sequence shown here is derived from an EMBL/GenBank/DDBJ whole genome shotgun (WGS) entry which is preliminary data.</text>
</comment>
<feature type="transmembrane region" description="Helical" evidence="6">
    <location>
        <begin position="12"/>
        <end position="33"/>
    </location>
</feature>
<protein>
    <submittedName>
        <fullName evidence="7">Branched-chain amino acid ABC transporter permease</fullName>
    </submittedName>
</protein>
<dbReference type="PANTHER" id="PTHR30482">
    <property type="entry name" value="HIGH-AFFINITY BRANCHED-CHAIN AMINO ACID TRANSPORT SYSTEM PERMEASE"/>
    <property type="match status" value="1"/>
</dbReference>
<evidence type="ECO:0000256" key="4">
    <source>
        <dbReference type="ARBA" id="ARBA00022989"/>
    </source>
</evidence>
<keyword evidence="5 6" id="KW-0472">Membrane</keyword>
<feature type="transmembrane region" description="Helical" evidence="6">
    <location>
        <begin position="223"/>
        <end position="242"/>
    </location>
</feature>
<sequence>MGVDFWQILMNGAVELISPTTAAYALAALGLAIHFGYTGLLNFGQAGFMAIGAYGFAISTLTFQFPVWAAVLVGVGASVVFALILGVPTLRLRADYLSIVTIAAAEILRLIFTTNTFDPVTGSANGLSGYKGSYGDPVTREGAWGFAGLNPFPKGSYGFGPWVMDEYNFFLTIVAWVIVILAALLTWQLMRSPWGRVIKGIREDEDAVRALGKNVYFYKMQSLILGGVFGTLAGMIFILPRAVVPSNYATTLTFFIYTILLLGGAATILGPVVGSIIFWVLLSIVSGFIARAQGAGWLPFLSSVQAGQLRFIIVGVVLMLLVIFRPQGIFGNKKELAFVK</sequence>
<keyword evidence="3 6" id="KW-0812">Transmembrane</keyword>
<evidence type="ECO:0000256" key="5">
    <source>
        <dbReference type="ARBA" id="ARBA00023136"/>
    </source>
</evidence>
<proteinExistence type="predicted"/>
<dbReference type="Pfam" id="PF02653">
    <property type="entry name" value="BPD_transp_2"/>
    <property type="match status" value="1"/>
</dbReference>
<name>A0ABT9BPG5_9MICO</name>
<evidence type="ECO:0000256" key="3">
    <source>
        <dbReference type="ARBA" id="ARBA00022692"/>
    </source>
</evidence>
<dbReference type="InterPro" id="IPR043428">
    <property type="entry name" value="LivM-like"/>
</dbReference>
<evidence type="ECO:0000256" key="6">
    <source>
        <dbReference type="SAM" id="Phobius"/>
    </source>
</evidence>
<evidence type="ECO:0000313" key="8">
    <source>
        <dbReference type="Proteomes" id="UP001241072"/>
    </source>
</evidence>
<feature type="transmembrane region" description="Helical" evidence="6">
    <location>
        <begin position="67"/>
        <end position="87"/>
    </location>
</feature>
<dbReference type="Proteomes" id="UP001241072">
    <property type="component" value="Unassembled WGS sequence"/>
</dbReference>
<comment type="subcellular location">
    <subcellularLocation>
        <location evidence="1">Cell membrane</location>
        <topology evidence="1">Multi-pass membrane protein</topology>
    </subcellularLocation>
</comment>
<dbReference type="CDD" id="cd06581">
    <property type="entry name" value="TM_PBP1_LivM_like"/>
    <property type="match status" value="1"/>
</dbReference>
<dbReference type="EMBL" id="JAUQUB010000002">
    <property type="protein sequence ID" value="MDO7882918.1"/>
    <property type="molecule type" value="Genomic_DNA"/>
</dbReference>
<organism evidence="7 8">
    <name type="scientific">Antiquaquibacter soli</name>
    <dbReference type="NCBI Taxonomy" id="3064523"/>
    <lineage>
        <taxon>Bacteria</taxon>
        <taxon>Bacillati</taxon>
        <taxon>Actinomycetota</taxon>
        <taxon>Actinomycetes</taxon>
        <taxon>Micrococcales</taxon>
        <taxon>Microbacteriaceae</taxon>
        <taxon>Antiquaquibacter</taxon>
    </lineage>
</organism>